<evidence type="ECO:0000313" key="3">
    <source>
        <dbReference type="Proteomes" id="UP000321055"/>
    </source>
</evidence>
<evidence type="ECO:0000256" key="1">
    <source>
        <dbReference type="HAMAP-Rule" id="MF_00386"/>
    </source>
</evidence>
<dbReference type="GO" id="GO:0005886">
    <property type="term" value="C:plasma membrane"/>
    <property type="evidence" value="ECO:0007669"/>
    <property type="project" value="UniProtKB-SubCell"/>
</dbReference>
<dbReference type="Pfam" id="PF01809">
    <property type="entry name" value="YidD"/>
    <property type="match status" value="1"/>
</dbReference>
<comment type="caution">
    <text evidence="2">The sequence shown here is derived from an EMBL/GenBank/DDBJ whole genome shotgun (WGS) entry which is preliminary data.</text>
</comment>
<dbReference type="AlphaFoldDB" id="A0A5C7VQ80"/>
<comment type="subcellular location">
    <subcellularLocation>
        <location evidence="1">Cell membrane</location>
        <topology evidence="1">Peripheral membrane protein</topology>
        <orientation evidence="1">Cytoplasmic side</orientation>
    </subcellularLocation>
</comment>
<protein>
    <recommendedName>
        <fullName evidence="1">Putative membrane protein insertion efficiency factor</fullName>
    </recommendedName>
</protein>
<dbReference type="PANTHER" id="PTHR33383">
    <property type="entry name" value="MEMBRANE PROTEIN INSERTION EFFICIENCY FACTOR-RELATED"/>
    <property type="match status" value="1"/>
</dbReference>
<dbReference type="NCBIfam" id="TIGR00278">
    <property type="entry name" value="membrane protein insertion efficiency factor YidD"/>
    <property type="match status" value="1"/>
</dbReference>
<keyword evidence="1" id="KW-0472">Membrane</keyword>
<sequence length="69" mass="8068">MSRLIIALIKFYQYCISPLFAPSCRFSPTCSQYAREAYEKYGLFHGTRLSVWRILRCNPWSKGGYEPVP</sequence>
<reference evidence="2 3" key="1">
    <citation type="submission" date="2018-09" db="EMBL/GenBank/DDBJ databases">
        <title>Metagenome Assembled Genomes from an Advanced Water Purification Facility.</title>
        <authorList>
            <person name="Stamps B.W."/>
            <person name="Spear J.R."/>
        </authorList>
    </citation>
    <scope>NUCLEOTIDE SEQUENCE [LARGE SCALE GENOMIC DNA]</scope>
    <source>
        <strain evidence="2">Bin_54_1</strain>
    </source>
</reference>
<dbReference type="HAMAP" id="MF_00386">
    <property type="entry name" value="UPF0161_YidD"/>
    <property type="match status" value="1"/>
</dbReference>
<keyword evidence="1" id="KW-1003">Cell membrane</keyword>
<comment type="function">
    <text evidence="1">Could be involved in insertion of integral membrane proteins into the membrane.</text>
</comment>
<dbReference type="RefSeq" id="WP_090317679.1">
    <property type="nucleotide sequence ID" value="NZ_FNOE01000007.1"/>
</dbReference>
<gene>
    <name evidence="2" type="primary">yidD</name>
    <name evidence="2" type="ORF">E6Q60_11545</name>
</gene>
<evidence type="ECO:0000313" key="2">
    <source>
        <dbReference type="EMBL" id="TXI26795.1"/>
    </source>
</evidence>
<dbReference type="PANTHER" id="PTHR33383:SF1">
    <property type="entry name" value="MEMBRANE PROTEIN INSERTION EFFICIENCY FACTOR-RELATED"/>
    <property type="match status" value="1"/>
</dbReference>
<accession>A0A5C7VQ80</accession>
<dbReference type="SMART" id="SM01234">
    <property type="entry name" value="Haemolytic"/>
    <property type="match status" value="1"/>
</dbReference>
<comment type="similarity">
    <text evidence="1">Belongs to the UPF0161 family.</text>
</comment>
<organism evidence="2 3">
    <name type="scientific">Nitrosomonas oligotropha</name>
    <dbReference type="NCBI Taxonomy" id="42354"/>
    <lineage>
        <taxon>Bacteria</taxon>
        <taxon>Pseudomonadati</taxon>
        <taxon>Pseudomonadota</taxon>
        <taxon>Betaproteobacteria</taxon>
        <taxon>Nitrosomonadales</taxon>
        <taxon>Nitrosomonadaceae</taxon>
        <taxon>Nitrosomonas</taxon>
    </lineage>
</organism>
<dbReference type="InterPro" id="IPR002696">
    <property type="entry name" value="Membr_insert_effic_factor_YidD"/>
</dbReference>
<proteinExistence type="inferred from homology"/>
<name>A0A5C7VQ80_9PROT</name>
<dbReference type="Proteomes" id="UP000321055">
    <property type="component" value="Unassembled WGS sequence"/>
</dbReference>
<dbReference type="EMBL" id="SSFX01000092">
    <property type="protein sequence ID" value="TXI26795.1"/>
    <property type="molecule type" value="Genomic_DNA"/>
</dbReference>
<dbReference type="OrthoDB" id="9801753at2"/>